<evidence type="ECO:0000313" key="2">
    <source>
        <dbReference type="EMBL" id="GHC65829.1"/>
    </source>
</evidence>
<proteinExistence type="predicted"/>
<dbReference type="EMBL" id="BMXI01000020">
    <property type="protein sequence ID" value="GHC65829.1"/>
    <property type="molecule type" value="Genomic_DNA"/>
</dbReference>
<dbReference type="InterPro" id="IPR019545">
    <property type="entry name" value="DM13_domain"/>
</dbReference>
<dbReference type="PROSITE" id="PS51549">
    <property type="entry name" value="DM13"/>
    <property type="match status" value="1"/>
</dbReference>
<feature type="domain" description="DM13" evidence="1">
    <location>
        <begin position="22"/>
        <end position="131"/>
    </location>
</feature>
<reference evidence="2" key="2">
    <citation type="submission" date="2020-09" db="EMBL/GenBank/DDBJ databases">
        <authorList>
            <person name="Sun Q."/>
            <person name="Kim S."/>
        </authorList>
    </citation>
    <scope>NUCLEOTIDE SEQUENCE</scope>
    <source>
        <strain evidence="2">KCTC 12988</strain>
    </source>
</reference>
<protein>
    <recommendedName>
        <fullName evidence="1">DM13 domain-containing protein</fullName>
    </recommendedName>
</protein>
<evidence type="ECO:0000313" key="3">
    <source>
        <dbReference type="Proteomes" id="UP000644507"/>
    </source>
</evidence>
<reference evidence="2" key="1">
    <citation type="journal article" date="2014" name="Int. J. Syst. Evol. Microbiol.">
        <title>Complete genome sequence of Corynebacterium casei LMG S-19264T (=DSM 44701T), isolated from a smear-ripened cheese.</title>
        <authorList>
            <consortium name="US DOE Joint Genome Institute (JGI-PGF)"/>
            <person name="Walter F."/>
            <person name="Albersmeier A."/>
            <person name="Kalinowski J."/>
            <person name="Ruckert C."/>
        </authorList>
    </citation>
    <scope>NUCLEOTIDE SEQUENCE</scope>
    <source>
        <strain evidence="2">KCTC 12988</strain>
    </source>
</reference>
<sequence>MTTSPLRTFALSLLALAFSIGIAFGQSGVWTKKANTINGTWSIKEQGGKKVLVLKDFKTATAPDLKIFLSKRTVADLSSRNATQGSLLVAKLKTTKGDQSYALPANVDLSKYKSVIIHCEKYSKLWGAAKL</sequence>
<comment type="caution">
    <text evidence="2">The sequence shown here is derived from an EMBL/GenBank/DDBJ whole genome shotgun (WGS) entry which is preliminary data.</text>
</comment>
<evidence type="ECO:0000259" key="1">
    <source>
        <dbReference type="PROSITE" id="PS51549"/>
    </source>
</evidence>
<organism evidence="2 3">
    <name type="scientific">Roseibacillus persicicus</name>
    <dbReference type="NCBI Taxonomy" id="454148"/>
    <lineage>
        <taxon>Bacteria</taxon>
        <taxon>Pseudomonadati</taxon>
        <taxon>Verrucomicrobiota</taxon>
        <taxon>Verrucomicrobiia</taxon>
        <taxon>Verrucomicrobiales</taxon>
        <taxon>Verrucomicrobiaceae</taxon>
        <taxon>Roseibacillus</taxon>
    </lineage>
</organism>
<dbReference type="AlphaFoldDB" id="A0A918TYD6"/>
<accession>A0A918TYD6</accession>
<dbReference type="Proteomes" id="UP000644507">
    <property type="component" value="Unassembled WGS sequence"/>
</dbReference>
<keyword evidence="3" id="KW-1185">Reference proteome</keyword>
<dbReference type="RefSeq" id="WP_189573621.1">
    <property type="nucleotide sequence ID" value="NZ_BMXI01000020.1"/>
</dbReference>
<name>A0A918TYD6_9BACT</name>
<gene>
    <name evidence="2" type="ORF">GCM10007100_36990</name>
</gene>
<dbReference type="Pfam" id="PF10517">
    <property type="entry name" value="DM13"/>
    <property type="match status" value="1"/>
</dbReference>